<name>A0ABR9G680_9GAMM</name>
<dbReference type="PIRSF" id="PIRSF016493">
    <property type="entry name" value="Glycyl_aminpptds"/>
    <property type="match status" value="1"/>
</dbReference>
<dbReference type="InterPro" id="IPR024191">
    <property type="entry name" value="Peptidase_M61"/>
</dbReference>
<dbReference type="EMBL" id="JACZZA010000001">
    <property type="protein sequence ID" value="MBE1159556.1"/>
    <property type="molecule type" value="Genomic_DNA"/>
</dbReference>
<dbReference type="Proteomes" id="UP000651010">
    <property type="component" value="Unassembled WGS sequence"/>
</dbReference>
<dbReference type="Gene3D" id="1.10.390.10">
    <property type="entry name" value="Neutral Protease Domain 2"/>
    <property type="match status" value="1"/>
</dbReference>
<feature type="domain" description="Peptidase M61 N-terminal" evidence="2">
    <location>
        <begin position="84"/>
        <end position="259"/>
    </location>
</feature>
<organism evidence="3 4">
    <name type="scientific">Dyella acidiphila</name>
    <dbReference type="NCBI Taxonomy" id="2775866"/>
    <lineage>
        <taxon>Bacteria</taxon>
        <taxon>Pseudomonadati</taxon>
        <taxon>Pseudomonadota</taxon>
        <taxon>Gammaproteobacteria</taxon>
        <taxon>Lysobacterales</taxon>
        <taxon>Rhodanobacteraceae</taxon>
        <taxon>Dyella</taxon>
    </lineage>
</organism>
<evidence type="ECO:0000259" key="1">
    <source>
        <dbReference type="Pfam" id="PF05299"/>
    </source>
</evidence>
<reference evidence="3 4" key="1">
    <citation type="submission" date="2020-09" db="EMBL/GenBank/DDBJ databases">
        <title>Dyella sp. 7MK23 isolated from forest soil.</title>
        <authorList>
            <person name="Fu J."/>
        </authorList>
    </citation>
    <scope>NUCLEOTIDE SEQUENCE [LARGE SCALE GENOMIC DNA]</scope>
    <source>
        <strain evidence="3 4">7MK23</strain>
    </source>
</reference>
<dbReference type="InterPro" id="IPR007963">
    <property type="entry name" value="Peptidase_M61_catalytic"/>
</dbReference>
<evidence type="ECO:0000313" key="3">
    <source>
        <dbReference type="EMBL" id="MBE1159556.1"/>
    </source>
</evidence>
<dbReference type="SUPFAM" id="SSF50156">
    <property type="entry name" value="PDZ domain-like"/>
    <property type="match status" value="1"/>
</dbReference>
<sequence>MWALAQHAWANAFTGVRHHLAVLADVRAGCACLESSVKFHTLRFSLIAAAVFAACSLSASVAAQSEAADAAAPVDQPYAGMLTVNVDLTDAGKRIFRSHETIPVKPGAMTLFYPKWIPGEHAPSGPVENVSGLVIRANGKQLPWRRDLRDMFALHLDVPEGTTQLDLDFDFLSPGDGEGSNFGASASATPDLVDMEFNQVAFYPAGYYTRQIQIQPTVQLPQGWKFGSALEVDNQSGNTIHFKPLSFNNFVDSPLIAGANFNRVDLAPGAAVPVHLNVVGDTAKAVKLTDKQLEQQRNVVAQTNLLFGAHHYSHYDFLLTLSDHTGHFGLEHHQSSDDRLPADFFTDDDMHLVAASLMPHEFVHSWNGKFRRPADLWTPNFNIPMQDDLLWVYEGLTDYWCGVLTARAGLWTPDQYRDSIANIAAQMSYRTGRSWRSLQDTADAAPLTYYGSESWINFIRDTDFYPEGQLLWLDVDTKIRELSGGKHSLDDFAHAFYGMENGSYVTKTYNFDDVVSTLNQVQPFDWAKFLRDRLDYTGNELPEHGIEQGGWKLVYDDKPNGEEKAGESLRHGGNFAYSMGLVVNQSGRIGDVQWNGPSFQAGLVPGLTIVAVNGRDFSVDALKDAIVSAKNSSAPIELLVKNVDLYNTVKVDYHGGLRYPHLVRADGKDLIGAIVAPRK</sequence>
<dbReference type="Pfam" id="PF17899">
    <property type="entry name" value="Peptidase_M61_N"/>
    <property type="match status" value="1"/>
</dbReference>
<dbReference type="InterPro" id="IPR036034">
    <property type="entry name" value="PDZ_sf"/>
</dbReference>
<protein>
    <submittedName>
        <fullName evidence="3">M61 family metallopeptidase</fullName>
    </submittedName>
</protein>
<keyword evidence="4" id="KW-1185">Reference proteome</keyword>
<dbReference type="InterPro" id="IPR027268">
    <property type="entry name" value="Peptidase_M4/M1_CTD_sf"/>
</dbReference>
<dbReference type="InterPro" id="IPR040756">
    <property type="entry name" value="Peptidase_M61_N"/>
</dbReference>
<gene>
    <name evidence="3" type="ORF">IGX34_04105</name>
</gene>
<feature type="domain" description="Peptidase M61 catalytic" evidence="1">
    <location>
        <begin position="355"/>
        <end position="471"/>
    </location>
</feature>
<comment type="caution">
    <text evidence="3">The sequence shown here is derived from an EMBL/GenBank/DDBJ whole genome shotgun (WGS) entry which is preliminary data.</text>
</comment>
<evidence type="ECO:0000313" key="4">
    <source>
        <dbReference type="Proteomes" id="UP000651010"/>
    </source>
</evidence>
<evidence type="ECO:0000259" key="2">
    <source>
        <dbReference type="Pfam" id="PF17899"/>
    </source>
</evidence>
<dbReference type="Gene3D" id="2.60.40.3650">
    <property type="match status" value="1"/>
</dbReference>
<proteinExistence type="predicted"/>
<dbReference type="Pfam" id="PF05299">
    <property type="entry name" value="Peptidase_M61"/>
    <property type="match status" value="1"/>
</dbReference>
<accession>A0ABR9G680</accession>